<dbReference type="KEGG" id="mpp:MICPUCDRAFT_56768"/>
<dbReference type="Proteomes" id="UP000001876">
    <property type="component" value="Unassembled WGS sequence"/>
</dbReference>
<dbReference type="GeneID" id="9682478"/>
<dbReference type="InterPro" id="IPR012349">
    <property type="entry name" value="Split_barrel_FMN-bd"/>
</dbReference>
<proteinExistence type="predicted"/>
<organism evidence="5">
    <name type="scientific">Micromonas pusilla (strain CCMP1545)</name>
    <name type="common">Picoplanktonic green alga</name>
    <dbReference type="NCBI Taxonomy" id="564608"/>
    <lineage>
        <taxon>Eukaryota</taxon>
        <taxon>Viridiplantae</taxon>
        <taxon>Chlorophyta</taxon>
        <taxon>Mamiellophyceae</taxon>
        <taxon>Mamiellales</taxon>
        <taxon>Mamiellaceae</taxon>
        <taxon>Micromonas</taxon>
    </lineage>
</organism>
<accession>C1MN40</accession>
<evidence type="ECO:0000256" key="2">
    <source>
        <dbReference type="SAM" id="Phobius"/>
    </source>
</evidence>
<dbReference type="Pfam" id="PF01613">
    <property type="entry name" value="Flavin_Reduct"/>
    <property type="match status" value="1"/>
</dbReference>
<feature type="transmembrane region" description="Helical" evidence="2">
    <location>
        <begin position="6"/>
        <end position="24"/>
    </location>
</feature>
<feature type="compositionally biased region" description="Basic residues" evidence="1">
    <location>
        <begin position="23"/>
        <end position="37"/>
    </location>
</feature>
<dbReference type="EMBL" id="GG663737">
    <property type="protein sequence ID" value="EEH58684.1"/>
    <property type="molecule type" value="Genomic_DNA"/>
</dbReference>
<keyword evidence="2" id="KW-0472">Membrane</keyword>
<feature type="compositionally biased region" description="Pro residues" evidence="1">
    <location>
        <begin position="99"/>
        <end position="108"/>
    </location>
</feature>
<evidence type="ECO:0000313" key="5">
    <source>
        <dbReference type="Proteomes" id="UP000001876"/>
    </source>
</evidence>
<evidence type="ECO:0000259" key="3">
    <source>
        <dbReference type="Pfam" id="PF01613"/>
    </source>
</evidence>
<keyword evidence="5" id="KW-1185">Reference proteome</keyword>
<evidence type="ECO:0000256" key="1">
    <source>
        <dbReference type="SAM" id="MobiDB-lite"/>
    </source>
</evidence>
<keyword evidence="2" id="KW-0812">Transmembrane</keyword>
<keyword evidence="2" id="KW-1133">Transmembrane helix</keyword>
<dbReference type="OMA" id="SMNITTY"/>
<dbReference type="InterPro" id="IPR002563">
    <property type="entry name" value="Flavin_Rdtase-like_dom"/>
</dbReference>
<dbReference type="RefSeq" id="XP_003057039.1">
    <property type="nucleotide sequence ID" value="XM_003056993.1"/>
</dbReference>
<reference evidence="4 5" key="1">
    <citation type="journal article" date="2009" name="Science">
        <title>Green evolution and dynamic adaptations revealed by genomes of the marine picoeukaryotes Micromonas.</title>
        <authorList>
            <person name="Worden A.Z."/>
            <person name="Lee J.H."/>
            <person name="Mock T."/>
            <person name="Rouze P."/>
            <person name="Simmons M.P."/>
            <person name="Aerts A.L."/>
            <person name="Allen A.E."/>
            <person name="Cuvelier M.L."/>
            <person name="Derelle E."/>
            <person name="Everett M.V."/>
            <person name="Foulon E."/>
            <person name="Grimwood J."/>
            <person name="Gundlach H."/>
            <person name="Henrissat B."/>
            <person name="Napoli C."/>
            <person name="McDonald S.M."/>
            <person name="Parker M.S."/>
            <person name="Rombauts S."/>
            <person name="Salamov A."/>
            <person name="Von Dassow P."/>
            <person name="Badger J.H."/>
            <person name="Coutinho P.M."/>
            <person name="Demir E."/>
            <person name="Dubchak I."/>
            <person name="Gentemann C."/>
            <person name="Eikrem W."/>
            <person name="Gready J.E."/>
            <person name="John U."/>
            <person name="Lanier W."/>
            <person name="Lindquist E.A."/>
            <person name="Lucas S."/>
            <person name="Mayer K.F."/>
            <person name="Moreau H."/>
            <person name="Not F."/>
            <person name="Otillar R."/>
            <person name="Panaud O."/>
            <person name="Pangilinan J."/>
            <person name="Paulsen I."/>
            <person name="Piegu B."/>
            <person name="Poliakov A."/>
            <person name="Robbens S."/>
            <person name="Schmutz J."/>
            <person name="Toulza E."/>
            <person name="Wyss T."/>
            <person name="Zelensky A."/>
            <person name="Zhou K."/>
            <person name="Armbrust E.V."/>
            <person name="Bhattacharya D."/>
            <person name="Goodenough U.W."/>
            <person name="Van de Peer Y."/>
            <person name="Grigoriev I.V."/>
        </authorList>
    </citation>
    <scope>NUCLEOTIDE SEQUENCE [LARGE SCALE GENOMIC DNA]</scope>
    <source>
        <strain evidence="4 5">CCMP1545</strain>
    </source>
</reference>
<protein>
    <submittedName>
        <fullName evidence="4">Predicted protein</fullName>
    </submittedName>
</protein>
<dbReference type="Gene3D" id="2.30.110.10">
    <property type="entry name" value="Electron Transport, Fmn-binding Protein, Chain A"/>
    <property type="match status" value="1"/>
</dbReference>
<gene>
    <name evidence="4" type="ORF">MICPUCDRAFT_56768</name>
</gene>
<dbReference type="GO" id="GO:0010181">
    <property type="term" value="F:FMN binding"/>
    <property type="evidence" value="ECO:0007669"/>
    <property type="project" value="InterPro"/>
</dbReference>
<feature type="domain" description="Flavin reductase like" evidence="3">
    <location>
        <begin position="114"/>
        <end position="260"/>
    </location>
</feature>
<dbReference type="OrthoDB" id="507659at2759"/>
<name>C1MN40_MICPC</name>
<dbReference type="SUPFAM" id="SSF50475">
    <property type="entry name" value="FMN-binding split barrel"/>
    <property type="match status" value="1"/>
</dbReference>
<feature type="region of interest" description="Disordered" evidence="1">
    <location>
        <begin position="23"/>
        <end position="47"/>
    </location>
</feature>
<dbReference type="eggNOG" id="ENOG502S5ZD">
    <property type="taxonomic scope" value="Eukaryota"/>
</dbReference>
<evidence type="ECO:0000313" key="4">
    <source>
        <dbReference type="EMBL" id="EEH58684.1"/>
    </source>
</evidence>
<sequence>MPGPVMSFALGLGLGVGVRVHVASRRREKKRTRRGGRSSRDAAVDAVPSARVDDALRRASLMAMRRRPTPRNYRVTAPTAALESSSDAADADADAETTPAPPPPPPPYASLSVPVYSLATAPTSPAGDSAGVASMNITTYACPVTIKPSRRMAVALYTHTATARNMLATGRGVLQVLRKRHAPLVELLGKRSAHDCDKMKALRDDFGIAVVERYGVRTIADVAGVMELKIVSIEHAGDHHLALCDVGEYESFEGDGEVLYTGDLPKAS</sequence>
<dbReference type="AlphaFoldDB" id="C1MN40"/>
<feature type="region of interest" description="Disordered" evidence="1">
    <location>
        <begin position="64"/>
        <end position="111"/>
    </location>
</feature>